<protein>
    <submittedName>
        <fullName evidence="2">Uncharacterized protein</fullName>
    </submittedName>
</protein>
<dbReference type="AlphaFoldDB" id="A0A1E5PLI7"/>
<feature type="transmembrane region" description="Helical" evidence="1">
    <location>
        <begin position="12"/>
        <end position="33"/>
    </location>
</feature>
<evidence type="ECO:0000313" key="2">
    <source>
        <dbReference type="EMBL" id="OEJ30431.1"/>
    </source>
</evidence>
<comment type="caution">
    <text evidence="2">The sequence shown here is derived from an EMBL/GenBank/DDBJ whole genome shotgun (WGS) entry which is preliminary data.</text>
</comment>
<gene>
    <name evidence="2" type="ORF">BGK67_02855</name>
</gene>
<feature type="transmembrane region" description="Helical" evidence="1">
    <location>
        <begin position="108"/>
        <end position="126"/>
    </location>
</feature>
<keyword evidence="1" id="KW-0812">Transmembrane</keyword>
<evidence type="ECO:0000313" key="3">
    <source>
        <dbReference type="Proteomes" id="UP000095705"/>
    </source>
</evidence>
<dbReference type="OrthoDB" id="5198533at2"/>
<sequence length="201" mass="20858">MRLYAQTRAHRLRQVLADLIAVVLVAAAVRFALAVHEGIMLLAEPGRKVEDAGGSLASGLGDAGEAASNVPLVGGILKKPLLSAAEASNGFSEAGQSMQDTVSRVADLAAFGLIVASVLFVLALWLPPRVRWIRRSARIRGLVDAPGGADLLALRALTGPVADLAAVAVPPGGLADAWRRGDEQVIGELSRVALRQAGLRP</sequence>
<keyword evidence="3" id="KW-1185">Reference proteome</keyword>
<reference evidence="2 3" key="1">
    <citation type="submission" date="2016-08" db="EMBL/GenBank/DDBJ databases">
        <title>The complete genome of Streptomyces subrutilus 10-1-1.</title>
        <authorList>
            <person name="Chen X."/>
        </authorList>
    </citation>
    <scope>NUCLEOTIDE SEQUENCE [LARGE SCALE GENOMIC DNA]</scope>
    <source>
        <strain evidence="2 3">10-1-1</strain>
    </source>
</reference>
<evidence type="ECO:0000256" key="1">
    <source>
        <dbReference type="SAM" id="Phobius"/>
    </source>
</evidence>
<dbReference type="EMBL" id="MEHK01000001">
    <property type="protein sequence ID" value="OEJ30431.1"/>
    <property type="molecule type" value="Genomic_DNA"/>
</dbReference>
<dbReference type="STRING" id="36818.BGK67_02855"/>
<proteinExistence type="predicted"/>
<keyword evidence="1" id="KW-0472">Membrane</keyword>
<name>A0A1E5PLI7_9ACTN</name>
<dbReference type="Proteomes" id="UP000095705">
    <property type="component" value="Unassembled WGS sequence"/>
</dbReference>
<dbReference type="RefSeq" id="WP_069918576.1">
    <property type="nucleotide sequence ID" value="NZ_MEHK01000001.1"/>
</dbReference>
<keyword evidence="1" id="KW-1133">Transmembrane helix</keyword>
<accession>A0A1E5PLI7</accession>
<organism evidence="2 3">
    <name type="scientific">Streptomyces subrutilus</name>
    <dbReference type="NCBI Taxonomy" id="36818"/>
    <lineage>
        <taxon>Bacteria</taxon>
        <taxon>Bacillati</taxon>
        <taxon>Actinomycetota</taxon>
        <taxon>Actinomycetes</taxon>
        <taxon>Kitasatosporales</taxon>
        <taxon>Streptomycetaceae</taxon>
        <taxon>Streptomyces</taxon>
    </lineage>
</organism>